<accession>A6TM91</accession>
<proteinExistence type="predicted"/>
<reference evidence="2" key="1">
    <citation type="journal article" date="2016" name="Genome Announc.">
        <title>Complete genome sequence of Alkaliphilus metalliredigens strain QYMF, an alkaliphilic and metal-reducing bacterium isolated from borax-contaminated leachate ponds.</title>
        <authorList>
            <person name="Hwang C."/>
            <person name="Copeland A."/>
            <person name="Lucas S."/>
            <person name="Lapidus A."/>
            <person name="Barry K."/>
            <person name="Detter J.C."/>
            <person name="Glavina Del Rio T."/>
            <person name="Hammon N."/>
            <person name="Israni S."/>
            <person name="Dalin E."/>
            <person name="Tice H."/>
            <person name="Pitluck S."/>
            <person name="Chertkov O."/>
            <person name="Brettin T."/>
            <person name="Bruce D."/>
            <person name="Han C."/>
            <person name="Schmutz J."/>
            <person name="Larimer F."/>
            <person name="Land M.L."/>
            <person name="Hauser L."/>
            <person name="Kyrpides N."/>
            <person name="Mikhailova N."/>
            <person name="Ye Q."/>
            <person name="Zhou J."/>
            <person name="Richardson P."/>
            <person name="Fields M.W."/>
        </authorList>
    </citation>
    <scope>NUCLEOTIDE SEQUENCE [LARGE SCALE GENOMIC DNA]</scope>
    <source>
        <strain evidence="2">QYMF</strain>
    </source>
</reference>
<dbReference type="eggNOG" id="ENOG5033J88">
    <property type="taxonomic scope" value="Bacteria"/>
</dbReference>
<organism evidence="1 2">
    <name type="scientific">Alkaliphilus metalliredigens (strain QYMF)</name>
    <dbReference type="NCBI Taxonomy" id="293826"/>
    <lineage>
        <taxon>Bacteria</taxon>
        <taxon>Bacillati</taxon>
        <taxon>Bacillota</taxon>
        <taxon>Clostridia</taxon>
        <taxon>Peptostreptococcales</taxon>
        <taxon>Natronincolaceae</taxon>
        <taxon>Alkaliphilus</taxon>
    </lineage>
</organism>
<sequence length="186" mass="21626">MSFWTSEAYIDGVPNNKNSGTTPACGPVSGLNIIEYWDNNGYSNLITFESKQTVYELLYYYMGSFKVPRTDEHATSPYGPYNNGLEEYFSHKGYTASVTRNFNIQDSNFNSFIVTEVNNDRPGTILYYDNDHYGLHYTTLVGYAYDEMNTRYYSIHDLWSSSRIYRNWNSDLNNNKIWATFKVVPQ</sequence>
<dbReference type="EMBL" id="CP000724">
    <property type="protein sequence ID" value="ABR47309.1"/>
    <property type="molecule type" value="Genomic_DNA"/>
</dbReference>
<dbReference type="HOGENOM" id="CLU_1451593_0_0_9"/>
<dbReference type="RefSeq" id="WP_012062351.1">
    <property type="nucleotide sequence ID" value="NC_009633.1"/>
</dbReference>
<name>A6TM91_ALKMQ</name>
<evidence type="ECO:0000313" key="2">
    <source>
        <dbReference type="Proteomes" id="UP000001572"/>
    </source>
</evidence>
<dbReference type="Proteomes" id="UP000001572">
    <property type="component" value="Chromosome"/>
</dbReference>
<dbReference type="KEGG" id="amt:Amet_1097"/>
<gene>
    <name evidence="1" type="ordered locus">Amet_1097</name>
</gene>
<protein>
    <recommendedName>
        <fullName evidence="3">Peptidase C39-like domain-containing protein</fullName>
    </recommendedName>
</protein>
<evidence type="ECO:0008006" key="3">
    <source>
        <dbReference type="Google" id="ProtNLM"/>
    </source>
</evidence>
<evidence type="ECO:0000313" key="1">
    <source>
        <dbReference type="EMBL" id="ABR47309.1"/>
    </source>
</evidence>
<keyword evidence="2" id="KW-1185">Reference proteome</keyword>
<dbReference type="AlphaFoldDB" id="A6TM91"/>